<keyword evidence="9" id="KW-0811">Translocation</keyword>
<evidence type="ECO:0000256" key="13">
    <source>
        <dbReference type="SAM" id="Phobius"/>
    </source>
</evidence>
<name>A0AAV7JX50_9METZ</name>
<dbReference type="Gene3D" id="3.30.457.60">
    <property type="match status" value="1"/>
</dbReference>
<accession>A0AAV7JX50</accession>
<dbReference type="Proteomes" id="UP001165289">
    <property type="component" value="Unassembled WGS sequence"/>
</dbReference>
<keyword evidence="5 13" id="KW-0812">Transmembrane</keyword>
<dbReference type="Pfam" id="PF03839">
    <property type="entry name" value="Sec62"/>
    <property type="match status" value="1"/>
</dbReference>
<dbReference type="GO" id="GO:0005789">
    <property type="term" value="C:endoplasmic reticulum membrane"/>
    <property type="evidence" value="ECO:0007669"/>
    <property type="project" value="UniProtKB-SubCell"/>
</dbReference>
<dbReference type="Pfam" id="PF05557">
    <property type="entry name" value="MAD"/>
    <property type="match status" value="1"/>
</dbReference>
<dbReference type="PANTHER" id="PTHR12443">
    <property type="entry name" value="TRANSLOCATION PROTEIN SEC62"/>
    <property type="match status" value="1"/>
</dbReference>
<feature type="transmembrane region" description="Helical" evidence="13">
    <location>
        <begin position="192"/>
        <end position="216"/>
    </location>
</feature>
<dbReference type="Gene3D" id="1.20.5.170">
    <property type="match status" value="1"/>
</dbReference>
<evidence type="ECO:0000256" key="9">
    <source>
        <dbReference type="ARBA" id="ARBA00023010"/>
    </source>
</evidence>
<evidence type="ECO:0000313" key="15">
    <source>
        <dbReference type="Proteomes" id="UP001165289"/>
    </source>
</evidence>
<feature type="transmembrane region" description="Helical" evidence="13">
    <location>
        <begin position="161"/>
        <end position="180"/>
    </location>
</feature>
<keyword evidence="10 13" id="KW-0472">Membrane</keyword>
<comment type="caution">
    <text evidence="14">The sequence shown here is derived from an EMBL/GenBank/DDBJ whole genome shotgun (WGS) entry which is preliminary data.</text>
</comment>
<comment type="subcellular location">
    <subcellularLocation>
        <location evidence="1">Endoplasmic reticulum membrane</location>
        <topology evidence="1">Multi-pass membrane protein</topology>
    </subcellularLocation>
</comment>
<evidence type="ECO:0000256" key="6">
    <source>
        <dbReference type="ARBA" id="ARBA00022824"/>
    </source>
</evidence>
<keyword evidence="4" id="KW-0813">Transport</keyword>
<feature type="region of interest" description="Disordered" evidence="12">
    <location>
        <begin position="99"/>
        <end position="121"/>
    </location>
</feature>
<evidence type="ECO:0000256" key="4">
    <source>
        <dbReference type="ARBA" id="ARBA00022448"/>
    </source>
</evidence>
<evidence type="ECO:0000256" key="11">
    <source>
        <dbReference type="SAM" id="Coils"/>
    </source>
</evidence>
<dbReference type="PANTHER" id="PTHR12443:SF9">
    <property type="entry name" value="TRANSLOCATION PROTEIN SEC62"/>
    <property type="match status" value="1"/>
</dbReference>
<dbReference type="GO" id="GO:0031204">
    <property type="term" value="P:post-translational protein targeting to membrane, translocation"/>
    <property type="evidence" value="ECO:0007669"/>
    <property type="project" value="TreeGrafter"/>
</dbReference>
<keyword evidence="15" id="KW-1185">Reference proteome</keyword>
<evidence type="ECO:0000256" key="10">
    <source>
        <dbReference type="ARBA" id="ARBA00023136"/>
    </source>
</evidence>
<evidence type="ECO:0000256" key="12">
    <source>
        <dbReference type="SAM" id="MobiDB-lite"/>
    </source>
</evidence>
<evidence type="ECO:0000256" key="7">
    <source>
        <dbReference type="ARBA" id="ARBA00022927"/>
    </source>
</evidence>
<keyword evidence="7" id="KW-0653">Protein transport</keyword>
<evidence type="ECO:0000256" key="8">
    <source>
        <dbReference type="ARBA" id="ARBA00022989"/>
    </source>
</evidence>
<evidence type="ECO:0000256" key="3">
    <source>
        <dbReference type="ARBA" id="ARBA00021257"/>
    </source>
</evidence>
<dbReference type="AlphaFoldDB" id="A0AAV7JX50"/>
<keyword evidence="8 13" id="KW-1133">Transmembrane helix</keyword>
<dbReference type="EMBL" id="JAKMXF010000266">
    <property type="protein sequence ID" value="KAI6653598.1"/>
    <property type="molecule type" value="Genomic_DNA"/>
</dbReference>
<evidence type="ECO:0000256" key="5">
    <source>
        <dbReference type="ARBA" id="ARBA00022692"/>
    </source>
</evidence>
<dbReference type="GO" id="GO:0007094">
    <property type="term" value="P:mitotic spindle assembly checkpoint signaling"/>
    <property type="evidence" value="ECO:0007669"/>
    <property type="project" value="InterPro"/>
</dbReference>
<sequence length="779" mass="90658">MSSQAEESVFVNYKDVTKYLRFNLPCKTGKLQRERMSYFTGADAIDTLMESKWAKKPHSKGLFFDSRYSALDFCTLLLKERLIVRCEMIKLDADGKPEAKQKDTIKNKKKDLSASPKSEETTKRKKVFRKYKFEVHGKQNFSDLDDSIYAWRYNPTSSTQFLMGFALVIGFIAFNLAPIWPSWMRSGMGMTAWLLCAVIGFLLLLIVVRIILYYTLYAVSCGKWNFWLLPNLHQDCGILESFIPFYSFESKELEQKYLGQVELLEKANTRLNEELAPVLAKYEDCENKCKKLERDIQQREDDAHIFACVNDKLPNLIKAEKKYLQLQADNEILMGRCRDFEMIRERAIDFEGKYNRSESRLRELSSVITENSQLKQALQKWEKFDSAAITHMGFGSPDTLIRKYCDMQQQLVLLTEKSGDLQTTLTISESRLASVSRELCEVKSELAIEKANCNIKNEQCQKLERKLVYIKMDRDSYPKLIKSYDKASFSHSSEDELLKVRVERSEQNLARAEERIKELEGELENIHNASNSNIMELTIANSQLSSLMIELESKTTSIARLQSKMEWLEQQNKIYQQENNNLELQLTSKTQELKNISSLETKNIEEEAPRQIWVHFKRNNLSNAREEKMKELLKLRTENEELRLAIENGEYSLEDMVHKKEVNQLKDRLKYADVMENRLKESFSKRITEFREVCSMLTGYRIDAQPGGKYKIRSVYAESADDYLEFVISQGNLSLLPTSYSDKIQSKVTLYLNQHSSLPCLLSDITMELYKKCTLFLDP</sequence>
<evidence type="ECO:0000256" key="1">
    <source>
        <dbReference type="ARBA" id="ARBA00004477"/>
    </source>
</evidence>
<feature type="coiled-coil region" evidence="11">
    <location>
        <begin position="495"/>
        <end position="645"/>
    </location>
</feature>
<comment type="similarity">
    <text evidence="2">Belongs to the SEC62 family.</text>
</comment>
<dbReference type="InterPro" id="IPR004728">
    <property type="entry name" value="Sec62"/>
</dbReference>
<proteinExistence type="inferred from homology"/>
<organism evidence="14 15">
    <name type="scientific">Oopsacas minuta</name>
    <dbReference type="NCBI Taxonomy" id="111878"/>
    <lineage>
        <taxon>Eukaryota</taxon>
        <taxon>Metazoa</taxon>
        <taxon>Porifera</taxon>
        <taxon>Hexactinellida</taxon>
        <taxon>Hexasterophora</taxon>
        <taxon>Lyssacinosida</taxon>
        <taxon>Leucopsacidae</taxon>
        <taxon>Oopsacas</taxon>
    </lineage>
</organism>
<protein>
    <recommendedName>
        <fullName evidence="3">Translocation protein SEC62</fullName>
    </recommendedName>
</protein>
<reference evidence="14 15" key="1">
    <citation type="journal article" date="2023" name="BMC Biol.">
        <title>The compact genome of the sponge Oopsacas minuta (Hexactinellida) is lacking key metazoan core genes.</title>
        <authorList>
            <person name="Santini S."/>
            <person name="Schenkelaars Q."/>
            <person name="Jourda C."/>
            <person name="Duchesne M."/>
            <person name="Belahbib H."/>
            <person name="Rocher C."/>
            <person name="Selva M."/>
            <person name="Riesgo A."/>
            <person name="Vervoort M."/>
            <person name="Leys S.P."/>
            <person name="Kodjabachian L."/>
            <person name="Le Bivic A."/>
            <person name="Borchiellini C."/>
            <person name="Claverie J.M."/>
            <person name="Renard E."/>
        </authorList>
    </citation>
    <scope>NUCLEOTIDE SEQUENCE [LARGE SCALE GENOMIC DNA]</scope>
    <source>
        <strain evidence="14">SPO-2</strain>
    </source>
</reference>
<keyword evidence="6" id="KW-0256">Endoplasmic reticulum</keyword>
<evidence type="ECO:0000313" key="14">
    <source>
        <dbReference type="EMBL" id="KAI6653598.1"/>
    </source>
</evidence>
<evidence type="ECO:0000256" key="2">
    <source>
        <dbReference type="ARBA" id="ARBA00010604"/>
    </source>
</evidence>
<gene>
    <name evidence="14" type="ORF">LOD99_3493</name>
</gene>
<keyword evidence="11" id="KW-0175">Coiled coil</keyword>
<feature type="coiled-coil region" evidence="11">
    <location>
        <begin position="254"/>
        <end position="302"/>
    </location>
</feature>
<dbReference type="InterPro" id="IPR008672">
    <property type="entry name" value="Mad1"/>
</dbReference>